<protein>
    <submittedName>
        <fullName evidence="1">Uncharacterized protein</fullName>
    </submittedName>
</protein>
<dbReference type="EMBL" id="AVOT02067655">
    <property type="protein sequence ID" value="MBW0559111.1"/>
    <property type="molecule type" value="Genomic_DNA"/>
</dbReference>
<evidence type="ECO:0000313" key="2">
    <source>
        <dbReference type="Proteomes" id="UP000765509"/>
    </source>
</evidence>
<reference evidence="1" key="1">
    <citation type="submission" date="2021-03" db="EMBL/GenBank/DDBJ databases">
        <title>Draft genome sequence of rust myrtle Austropuccinia psidii MF-1, a brazilian biotype.</title>
        <authorList>
            <person name="Quecine M.C."/>
            <person name="Pachon D.M.R."/>
            <person name="Bonatelli M.L."/>
            <person name="Correr F.H."/>
            <person name="Franceschini L.M."/>
            <person name="Leite T.F."/>
            <person name="Margarido G.R.A."/>
            <person name="Almeida C.A."/>
            <person name="Ferrarezi J.A."/>
            <person name="Labate C.A."/>
        </authorList>
    </citation>
    <scope>NUCLEOTIDE SEQUENCE</scope>
    <source>
        <strain evidence="1">MF-1</strain>
    </source>
</reference>
<keyword evidence="2" id="KW-1185">Reference proteome</keyword>
<sequence>MLLTFKYLRSGEWQRRPRFDSWLVLATGFKWWKVESGDSLGCGVGDDLIGEARKGLEVEGLGVGGGMEDGSEDRKNWKFFGVLKIM</sequence>
<evidence type="ECO:0000313" key="1">
    <source>
        <dbReference type="EMBL" id="MBW0559111.1"/>
    </source>
</evidence>
<gene>
    <name evidence="1" type="ORF">O181_098826</name>
</gene>
<dbReference type="Proteomes" id="UP000765509">
    <property type="component" value="Unassembled WGS sequence"/>
</dbReference>
<accession>A0A9Q3JC79</accession>
<organism evidence="1 2">
    <name type="scientific">Austropuccinia psidii MF-1</name>
    <dbReference type="NCBI Taxonomy" id="1389203"/>
    <lineage>
        <taxon>Eukaryota</taxon>
        <taxon>Fungi</taxon>
        <taxon>Dikarya</taxon>
        <taxon>Basidiomycota</taxon>
        <taxon>Pucciniomycotina</taxon>
        <taxon>Pucciniomycetes</taxon>
        <taxon>Pucciniales</taxon>
        <taxon>Sphaerophragmiaceae</taxon>
        <taxon>Austropuccinia</taxon>
    </lineage>
</organism>
<dbReference type="AlphaFoldDB" id="A0A9Q3JC79"/>
<name>A0A9Q3JC79_9BASI</name>
<comment type="caution">
    <text evidence="1">The sequence shown here is derived from an EMBL/GenBank/DDBJ whole genome shotgun (WGS) entry which is preliminary data.</text>
</comment>
<proteinExistence type="predicted"/>